<feature type="compositionally biased region" description="Low complexity" evidence="2">
    <location>
        <begin position="451"/>
        <end position="474"/>
    </location>
</feature>
<dbReference type="Proteomes" id="UP001055712">
    <property type="component" value="Unassembled WGS sequence"/>
</dbReference>
<feature type="compositionally biased region" description="Low complexity" evidence="2">
    <location>
        <begin position="481"/>
        <end position="499"/>
    </location>
</feature>
<comment type="caution">
    <text evidence="3">The sequence shown here is derived from an EMBL/GenBank/DDBJ whole genome shotgun (WGS) entry which is preliminary data.</text>
</comment>
<evidence type="ECO:0000256" key="1">
    <source>
        <dbReference type="SAM" id="Coils"/>
    </source>
</evidence>
<organism evidence="3 4">
    <name type="scientific">Chlorella vulgaris</name>
    <name type="common">Green alga</name>
    <dbReference type="NCBI Taxonomy" id="3077"/>
    <lineage>
        <taxon>Eukaryota</taxon>
        <taxon>Viridiplantae</taxon>
        <taxon>Chlorophyta</taxon>
        <taxon>core chlorophytes</taxon>
        <taxon>Trebouxiophyceae</taxon>
        <taxon>Chlorellales</taxon>
        <taxon>Chlorellaceae</taxon>
        <taxon>Chlorella clade</taxon>
        <taxon>Chlorella</taxon>
    </lineage>
</organism>
<gene>
    <name evidence="3" type="ORF">D9Q98_003356</name>
</gene>
<feature type="compositionally biased region" description="Low complexity" evidence="2">
    <location>
        <begin position="202"/>
        <end position="211"/>
    </location>
</feature>
<feature type="compositionally biased region" description="Low complexity" evidence="2">
    <location>
        <begin position="342"/>
        <end position="381"/>
    </location>
</feature>
<feature type="compositionally biased region" description="Basic and acidic residues" evidence="2">
    <location>
        <begin position="293"/>
        <end position="310"/>
    </location>
</feature>
<reference evidence="3" key="2">
    <citation type="submission" date="2020-11" db="EMBL/GenBank/DDBJ databases">
        <authorList>
            <person name="Cecchin M."/>
            <person name="Marcolungo L."/>
            <person name="Rossato M."/>
            <person name="Girolomoni L."/>
            <person name="Cosentino E."/>
            <person name="Cuine S."/>
            <person name="Li-Beisson Y."/>
            <person name="Delledonne M."/>
            <person name="Ballottari M."/>
        </authorList>
    </citation>
    <scope>NUCLEOTIDE SEQUENCE</scope>
    <source>
        <strain evidence="3">211/11P</strain>
        <tissue evidence="3">Whole cell</tissue>
    </source>
</reference>
<keyword evidence="4" id="KW-1185">Reference proteome</keyword>
<feature type="region of interest" description="Disordered" evidence="2">
    <location>
        <begin position="1"/>
        <end position="30"/>
    </location>
</feature>
<reference evidence="3" key="1">
    <citation type="journal article" date="2019" name="Plant J.">
        <title>Chlorella vulgaris genome assembly and annotation reveals the molecular basis for metabolic acclimation to high light conditions.</title>
        <authorList>
            <person name="Cecchin M."/>
            <person name="Marcolungo L."/>
            <person name="Rossato M."/>
            <person name="Girolomoni L."/>
            <person name="Cosentino E."/>
            <person name="Cuine S."/>
            <person name="Li-Beisson Y."/>
            <person name="Delledonne M."/>
            <person name="Ballottari M."/>
        </authorList>
    </citation>
    <scope>NUCLEOTIDE SEQUENCE</scope>
    <source>
        <strain evidence="3">211/11P</strain>
    </source>
</reference>
<evidence type="ECO:0000313" key="4">
    <source>
        <dbReference type="Proteomes" id="UP001055712"/>
    </source>
</evidence>
<feature type="compositionally biased region" description="Low complexity" evidence="2">
    <location>
        <begin position="547"/>
        <end position="561"/>
    </location>
</feature>
<feature type="compositionally biased region" description="Low complexity" evidence="2">
    <location>
        <begin position="409"/>
        <end position="421"/>
    </location>
</feature>
<evidence type="ECO:0000313" key="3">
    <source>
        <dbReference type="EMBL" id="KAI3433546.1"/>
    </source>
</evidence>
<feature type="compositionally biased region" description="Low complexity" evidence="2">
    <location>
        <begin position="132"/>
        <end position="141"/>
    </location>
</feature>
<sequence length="752" mass="77311">MGSKTPGRAALKSTMPWGDNDENSGGCGSGKFEATVDIGALMRKRKQTLLVPSSGIGGGGGRLDAMAENPVYSPDDSLARAASKLQSLKALRGGPVAPHRPLGVLPAPKAEVNAAPQTTATLPLSSLNPLRAAQRAAPAAPSEQRLGGEDSGELAALAAVQQRRKSMHAGPGGGGTQDQRYGQFWQGDDGELEDALHEYNRSAPEPAAASPRMTRARRRKSMAADHLVLPDPGSAACLAEEEVEEDVRRAEEEGQPQREREQAQEEQDSGLAAEVAAISAGLCDQLEGCIEDSPEKQPRPDRRSLRDKLLESWGGKSYYARLQEMSQEEESQDKDGQAATGAVQPARQQVLQQALQPAGPQPSGTPAAKAAVSRTAASLASPAPQRGGVQPSRFTPAAKASRPRVQVPATAGSSTAASKAGLPTPNSQRRKLNELTQSLQLLKVTTRHRQALAAEAAAASSAAGRSGPPAVAASKVRGRVSSPLPLQEAAPAAPGAAASRSRRARSTTPEAELQLGGEQAPQAAGSSAQVSPQGVAPRTASRRSARRGGSSSPTEASATASQDKAVGAAAAAAATSTAPSADCPEAMHAELAAARQLLAAVQADNARLAGQLRSAAQEAADERAARVAAEQQAEQLAADLAASAKDRQDLAAALTAAEQRSRQLAKELFEAHQGAGAASAAAADRASEMEARWTEASQALQAVLKAANSGLKAVAAGKEEARTMVEARGGDAAVGTAASARHQRQSGGGRWR</sequence>
<dbReference type="AlphaFoldDB" id="A0A9D4YYY2"/>
<name>A0A9D4YYY2_CHLVU</name>
<feature type="region of interest" description="Disordered" evidence="2">
    <location>
        <begin position="730"/>
        <end position="752"/>
    </location>
</feature>
<proteinExistence type="predicted"/>
<feature type="compositionally biased region" description="Low complexity" evidence="2">
    <location>
        <begin position="568"/>
        <end position="581"/>
    </location>
</feature>
<feature type="region of interest" description="Disordered" evidence="2">
    <location>
        <begin position="289"/>
        <end position="432"/>
    </location>
</feature>
<protein>
    <submittedName>
        <fullName evidence="3">Uncharacterized protein</fullName>
    </submittedName>
</protein>
<feature type="region of interest" description="Disordered" evidence="2">
    <location>
        <begin position="132"/>
        <end position="276"/>
    </location>
</feature>
<evidence type="ECO:0000256" key="2">
    <source>
        <dbReference type="SAM" id="MobiDB-lite"/>
    </source>
</evidence>
<dbReference type="EMBL" id="SIDB01000004">
    <property type="protein sequence ID" value="KAI3433546.1"/>
    <property type="molecule type" value="Genomic_DNA"/>
</dbReference>
<dbReference type="OrthoDB" id="10567770at2759"/>
<feature type="compositionally biased region" description="Basic and acidic residues" evidence="2">
    <location>
        <begin position="246"/>
        <end position="263"/>
    </location>
</feature>
<accession>A0A9D4YYY2</accession>
<keyword evidence="1" id="KW-0175">Coiled coil</keyword>
<feature type="coiled-coil region" evidence="1">
    <location>
        <begin position="598"/>
        <end position="667"/>
    </location>
</feature>
<feature type="region of interest" description="Disordered" evidence="2">
    <location>
        <begin position="450"/>
        <end position="582"/>
    </location>
</feature>